<reference evidence="8" key="2">
    <citation type="submission" date="2023-01" db="EMBL/GenBank/DDBJ databases">
        <authorList>
            <person name="Petersen C."/>
        </authorList>
    </citation>
    <scope>NUCLEOTIDE SEQUENCE</scope>
    <source>
        <strain evidence="8">IBT 17514</strain>
    </source>
</reference>
<keyword evidence="6" id="KW-0503">Monooxygenase</keyword>
<dbReference type="AlphaFoldDB" id="A0AAD6MXG5"/>
<keyword evidence="7" id="KW-1133">Transmembrane helix</keyword>
<keyword evidence="7" id="KW-0472">Membrane</keyword>
<dbReference type="CDD" id="cd11062">
    <property type="entry name" value="CYP58-like"/>
    <property type="match status" value="1"/>
</dbReference>
<dbReference type="Proteomes" id="UP001215712">
    <property type="component" value="Unassembled WGS sequence"/>
</dbReference>
<evidence type="ECO:0000313" key="8">
    <source>
        <dbReference type="EMBL" id="KAJ5731917.1"/>
    </source>
</evidence>
<evidence type="ECO:0000256" key="7">
    <source>
        <dbReference type="SAM" id="Phobius"/>
    </source>
</evidence>
<dbReference type="GO" id="GO:0020037">
    <property type="term" value="F:heme binding"/>
    <property type="evidence" value="ECO:0007669"/>
    <property type="project" value="InterPro"/>
</dbReference>
<evidence type="ECO:0000256" key="6">
    <source>
        <dbReference type="RuleBase" id="RU000461"/>
    </source>
</evidence>
<feature type="binding site" description="axial binding residue" evidence="5">
    <location>
        <position position="425"/>
    </location>
    <ligand>
        <name>heme</name>
        <dbReference type="ChEBI" id="CHEBI:30413"/>
    </ligand>
    <ligandPart>
        <name>Fe</name>
        <dbReference type="ChEBI" id="CHEBI:18248"/>
    </ligandPart>
</feature>
<feature type="transmembrane region" description="Helical" evidence="7">
    <location>
        <begin position="12"/>
        <end position="30"/>
    </location>
</feature>
<accession>A0AAD6MXG5</accession>
<keyword evidence="2 5" id="KW-0479">Metal-binding</keyword>
<dbReference type="SUPFAM" id="SSF48264">
    <property type="entry name" value="Cytochrome P450"/>
    <property type="match status" value="1"/>
</dbReference>
<dbReference type="GO" id="GO:0016705">
    <property type="term" value="F:oxidoreductase activity, acting on paired donors, with incorporation or reduction of molecular oxygen"/>
    <property type="evidence" value="ECO:0007669"/>
    <property type="project" value="InterPro"/>
</dbReference>
<evidence type="ECO:0000256" key="2">
    <source>
        <dbReference type="ARBA" id="ARBA00022723"/>
    </source>
</evidence>
<keyword evidence="5 6" id="KW-0349">Heme</keyword>
<name>A0AAD6MXG5_9EURO</name>
<dbReference type="InterPro" id="IPR001128">
    <property type="entry name" value="Cyt_P450"/>
</dbReference>
<evidence type="ECO:0000313" key="9">
    <source>
        <dbReference type="Proteomes" id="UP001215712"/>
    </source>
</evidence>
<keyword evidence="7" id="KW-0812">Transmembrane</keyword>
<dbReference type="InterPro" id="IPR036396">
    <property type="entry name" value="Cyt_P450_sf"/>
</dbReference>
<evidence type="ECO:0008006" key="10">
    <source>
        <dbReference type="Google" id="ProtNLM"/>
    </source>
</evidence>
<dbReference type="EMBL" id="JAQJAN010000004">
    <property type="protein sequence ID" value="KAJ5731917.1"/>
    <property type="molecule type" value="Genomic_DNA"/>
</dbReference>
<sequence length="483" mass="53835">MGFLANMDLTGMVWLGLLAVMGGLVSKWIYRLYIHPLSKVPGPKIAAFTSLWLAYHTYIGDECTVVFKLHRKYGSVLRVGPNEVDISNADAIEPIYITHGGFPKASAYSKFDIDGHNTIFSTLTLAERTTRAKSVAPLFSTASLRQSEPLLSQVSNDFATRVRNEARTGKPVDVLNLSRCLAIDSVTSYLFQNRYGALGETSKNMSASPFVDAFVGVGAFFNLIPGRINNLLMSIHGSIISSEASVKAFGMIDRFTSNVIRTAAPKSGSYQSRLLEKQTSVQSQIEVKDITFAGTDSTAMNTATILWYLAKYPEIYDRLHEEVQNAVFRGENPTECAYLRATVKEGLRLSWTNPIRLPRTVPAMGWNYRDYFFPAGTNVGIAAFQLHQNESVFLDPLRFSPERWLVPTQDMLDHFFAFGKGTRSCIAQSLGMLEVTMGICKVVEQDLLRGATIFGHEQIKVKQWFNSRVEGEGIMIKFKVNHD</sequence>
<comment type="similarity">
    <text evidence="6">Belongs to the cytochrome P450 family.</text>
</comment>
<reference evidence="8" key="1">
    <citation type="journal article" date="2023" name="IMA Fungus">
        <title>Comparative genomic study of the Penicillium genus elucidates a diverse pangenome and 15 lateral gene transfer events.</title>
        <authorList>
            <person name="Petersen C."/>
            <person name="Sorensen T."/>
            <person name="Nielsen M.R."/>
            <person name="Sondergaard T.E."/>
            <person name="Sorensen J.L."/>
            <person name="Fitzpatrick D.A."/>
            <person name="Frisvad J.C."/>
            <person name="Nielsen K.L."/>
        </authorList>
    </citation>
    <scope>NUCLEOTIDE SEQUENCE</scope>
    <source>
        <strain evidence="8">IBT 17514</strain>
    </source>
</reference>
<dbReference type="PANTHER" id="PTHR24305">
    <property type="entry name" value="CYTOCHROME P450"/>
    <property type="match status" value="1"/>
</dbReference>
<evidence type="ECO:0000256" key="3">
    <source>
        <dbReference type="ARBA" id="ARBA00023002"/>
    </source>
</evidence>
<dbReference type="Gene3D" id="1.10.630.10">
    <property type="entry name" value="Cytochrome P450"/>
    <property type="match status" value="1"/>
</dbReference>
<dbReference type="InterPro" id="IPR017972">
    <property type="entry name" value="Cyt_P450_CS"/>
</dbReference>
<dbReference type="PROSITE" id="PS00086">
    <property type="entry name" value="CYTOCHROME_P450"/>
    <property type="match status" value="1"/>
</dbReference>
<dbReference type="GO" id="GO:0043386">
    <property type="term" value="P:mycotoxin biosynthetic process"/>
    <property type="evidence" value="ECO:0007669"/>
    <property type="project" value="UniProtKB-ARBA"/>
</dbReference>
<evidence type="ECO:0000256" key="4">
    <source>
        <dbReference type="ARBA" id="ARBA00023004"/>
    </source>
</evidence>
<dbReference type="Pfam" id="PF00067">
    <property type="entry name" value="p450"/>
    <property type="match status" value="1"/>
</dbReference>
<proteinExistence type="inferred from homology"/>
<dbReference type="PANTHER" id="PTHR24305:SF156">
    <property type="entry name" value="P450, PUTATIVE (EUROFUNG)-RELATED"/>
    <property type="match status" value="1"/>
</dbReference>
<keyword evidence="4 5" id="KW-0408">Iron</keyword>
<dbReference type="InterPro" id="IPR050121">
    <property type="entry name" value="Cytochrome_P450_monoxygenase"/>
</dbReference>
<dbReference type="InterPro" id="IPR002401">
    <property type="entry name" value="Cyt_P450_E_grp-I"/>
</dbReference>
<keyword evidence="3 6" id="KW-0560">Oxidoreductase</keyword>
<comment type="caution">
    <text evidence="8">The sequence shown here is derived from an EMBL/GenBank/DDBJ whole genome shotgun (WGS) entry which is preliminary data.</text>
</comment>
<dbReference type="GO" id="GO:0004497">
    <property type="term" value="F:monooxygenase activity"/>
    <property type="evidence" value="ECO:0007669"/>
    <property type="project" value="UniProtKB-KW"/>
</dbReference>
<keyword evidence="9" id="KW-1185">Reference proteome</keyword>
<dbReference type="PRINTS" id="PR00463">
    <property type="entry name" value="EP450I"/>
</dbReference>
<evidence type="ECO:0000256" key="5">
    <source>
        <dbReference type="PIRSR" id="PIRSR602401-1"/>
    </source>
</evidence>
<gene>
    <name evidence="8" type="ORF">N7493_003398</name>
</gene>
<protein>
    <recommendedName>
        <fullName evidence="10">Cytochrome P450</fullName>
    </recommendedName>
</protein>
<dbReference type="GO" id="GO:0005506">
    <property type="term" value="F:iron ion binding"/>
    <property type="evidence" value="ECO:0007669"/>
    <property type="project" value="InterPro"/>
</dbReference>
<organism evidence="8 9">
    <name type="scientific">Penicillium malachiteum</name>
    <dbReference type="NCBI Taxonomy" id="1324776"/>
    <lineage>
        <taxon>Eukaryota</taxon>
        <taxon>Fungi</taxon>
        <taxon>Dikarya</taxon>
        <taxon>Ascomycota</taxon>
        <taxon>Pezizomycotina</taxon>
        <taxon>Eurotiomycetes</taxon>
        <taxon>Eurotiomycetidae</taxon>
        <taxon>Eurotiales</taxon>
        <taxon>Aspergillaceae</taxon>
        <taxon>Penicillium</taxon>
    </lineage>
</organism>
<comment type="cofactor">
    <cofactor evidence="1 5">
        <name>heme</name>
        <dbReference type="ChEBI" id="CHEBI:30413"/>
    </cofactor>
</comment>
<evidence type="ECO:0000256" key="1">
    <source>
        <dbReference type="ARBA" id="ARBA00001971"/>
    </source>
</evidence>